<reference evidence="1" key="1">
    <citation type="submission" date="2021-01" db="EMBL/GenBank/DDBJ databases">
        <authorList>
            <consortium name="Genoscope - CEA"/>
            <person name="William W."/>
        </authorList>
    </citation>
    <scope>NUCLEOTIDE SEQUENCE</scope>
</reference>
<proteinExistence type="predicted"/>
<evidence type="ECO:0000313" key="2">
    <source>
        <dbReference type="Proteomes" id="UP000683925"/>
    </source>
</evidence>
<dbReference type="AlphaFoldDB" id="A0A8S1UAS6"/>
<organism evidence="1 2">
    <name type="scientific">Paramecium octaurelia</name>
    <dbReference type="NCBI Taxonomy" id="43137"/>
    <lineage>
        <taxon>Eukaryota</taxon>
        <taxon>Sar</taxon>
        <taxon>Alveolata</taxon>
        <taxon>Ciliophora</taxon>
        <taxon>Intramacronucleata</taxon>
        <taxon>Oligohymenophorea</taxon>
        <taxon>Peniculida</taxon>
        <taxon>Parameciidae</taxon>
        <taxon>Paramecium</taxon>
    </lineage>
</organism>
<evidence type="ECO:0000313" key="1">
    <source>
        <dbReference type="EMBL" id="CAD8162301.1"/>
    </source>
</evidence>
<comment type="caution">
    <text evidence="1">The sequence shown here is derived from an EMBL/GenBank/DDBJ whole genome shotgun (WGS) entry which is preliminary data.</text>
</comment>
<protein>
    <submittedName>
        <fullName evidence="1">Uncharacterized protein</fullName>
    </submittedName>
</protein>
<dbReference type="Proteomes" id="UP000683925">
    <property type="component" value="Unassembled WGS sequence"/>
</dbReference>
<sequence>MKIIQHFGVNFHLLEGQLNFLDLYYTNWNKNLFNRMVNQFQNSQNMIMSIIKYQTKLLMICNHFQIYQTNIKQSFVKVEHLYYLKQYL</sequence>
<keyword evidence="2" id="KW-1185">Reference proteome</keyword>
<gene>
    <name evidence="1" type="ORF">POCTA_138.1.T0410176</name>
</gene>
<name>A0A8S1UAS6_PAROT</name>
<accession>A0A8S1UAS6</accession>
<dbReference type="EMBL" id="CAJJDP010000041">
    <property type="protein sequence ID" value="CAD8162301.1"/>
    <property type="molecule type" value="Genomic_DNA"/>
</dbReference>